<gene>
    <name evidence="2" type="ORF">BCV69DRAFT_296901</name>
</gene>
<organism evidence="2 3">
    <name type="scientific">Pseudomicrostroma glucosiphilum</name>
    <dbReference type="NCBI Taxonomy" id="1684307"/>
    <lineage>
        <taxon>Eukaryota</taxon>
        <taxon>Fungi</taxon>
        <taxon>Dikarya</taxon>
        <taxon>Basidiomycota</taxon>
        <taxon>Ustilaginomycotina</taxon>
        <taxon>Exobasidiomycetes</taxon>
        <taxon>Microstromatales</taxon>
        <taxon>Microstromatales incertae sedis</taxon>
        <taxon>Pseudomicrostroma</taxon>
    </lineage>
</organism>
<feature type="region of interest" description="Disordered" evidence="1">
    <location>
        <begin position="1"/>
        <end position="464"/>
    </location>
</feature>
<evidence type="ECO:0000256" key="1">
    <source>
        <dbReference type="SAM" id="MobiDB-lite"/>
    </source>
</evidence>
<feature type="compositionally biased region" description="Low complexity" evidence="1">
    <location>
        <begin position="384"/>
        <end position="395"/>
    </location>
</feature>
<evidence type="ECO:0000313" key="3">
    <source>
        <dbReference type="Proteomes" id="UP000245942"/>
    </source>
</evidence>
<dbReference type="Proteomes" id="UP000245942">
    <property type="component" value="Unassembled WGS sequence"/>
</dbReference>
<feature type="compositionally biased region" description="Basic and acidic residues" evidence="1">
    <location>
        <begin position="402"/>
        <end position="413"/>
    </location>
</feature>
<name>A0A316UG94_9BASI</name>
<evidence type="ECO:0008006" key="4">
    <source>
        <dbReference type="Google" id="ProtNLM"/>
    </source>
</evidence>
<feature type="region of interest" description="Disordered" evidence="1">
    <location>
        <begin position="834"/>
        <end position="853"/>
    </location>
</feature>
<dbReference type="InterPro" id="IPR013951">
    <property type="entry name" value="Rxt3"/>
</dbReference>
<dbReference type="OrthoDB" id="3596986at2759"/>
<feature type="compositionally biased region" description="Low complexity" evidence="1">
    <location>
        <begin position="196"/>
        <end position="205"/>
    </location>
</feature>
<feature type="compositionally biased region" description="Basic and acidic residues" evidence="1">
    <location>
        <begin position="277"/>
        <end position="286"/>
    </location>
</feature>
<evidence type="ECO:0000313" key="2">
    <source>
        <dbReference type="EMBL" id="PWN22933.1"/>
    </source>
</evidence>
<dbReference type="AlphaFoldDB" id="A0A316UG94"/>
<protein>
    <recommendedName>
        <fullName evidence="4">Rxt3-domain-containing protein</fullName>
    </recommendedName>
</protein>
<dbReference type="GeneID" id="37015792"/>
<reference evidence="2 3" key="1">
    <citation type="journal article" date="2018" name="Mol. Biol. Evol.">
        <title>Broad Genomic Sampling Reveals a Smut Pathogenic Ancestry of the Fungal Clade Ustilaginomycotina.</title>
        <authorList>
            <person name="Kijpornyongpan T."/>
            <person name="Mondo S.J."/>
            <person name="Barry K."/>
            <person name="Sandor L."/>
            <person name="Lee J."/>
            <person name="Lipzen A."/>
            <person name="Pangilinan J."/>
            <person name="LaButti K."/>
            <person name="Hainaut M."/>
            <person name="Henrissat B."/>
            <person name="Grigoriev I.V."/>
            <person name="Spatafora J.W."/>
            <person name="Aime M.C."/>
        </authorList>
    </citation>
    <scope>NUCLEOTIDE SEQUENCE [LARGE SCALE GENOMIC DNA]</scope>
    <source>
        <strain evidence="2 3">MCA 4718</strain>
    </source>
</reference>
<feature type="compositionally biased region" description="Basic and acidic residues" evidence="1">
    <location>
        <begin position="49"/>
        <end position="65"/>
    </location>
</feature>
<proteinExistence type="predicted"/>
<dbReference type="Pfam" id="PF08642">
    <property type="entry name" value="Rxt3"/>
    <property type="match status" value="1"/>
</dbReference>
<sequence>MNATPSPGTSQRPLHSSHHYQLPPPLKSPGHGNGRMPLDGWNSHQMEPNSRRDHMSRQQEWEHQQAVHQHHQQHQQQQHLHPDHPHHGRHPWGPAPQHQQHYPSHAGPEYYDGYPYQAPPGMSPEDRATSAVPRKQHRKTQSRDFLPPPLPPTMGNGPSGGGQGGDRAQSERHSPVMHFDPGVNRARSLAPNGHHSPLPSQQPLPLDHKPHHRHQNGQYMNGAHDQESGHKRKRSESYAPRAGVNGSTWGEYPANGPPNGTDPRHDPRAWSQPYDGDMEHRRRPEGPFEGGPGDMGPPAIKKSTNQQQKQHRTDGQQQHRQRKSVEEIKPVVTSHRPPHSPVRQNGPPFLTSPDNHAHGYSHGPPPSAREQEEPRYLAEPQPPMMQQQPQQPQVQRQRHQPAKSEEKAAKRQGAESSKSRHKQDVSQSARELAQREQLQAERRRYEAEAARTIPTGAPDSAAASGYPALQAAAAYTAPAVEHPRHRDSQSEHGPALAAASFEPELVAPAIIAPQKGSSQQSQYQLQQHVAPLPAVPQHRIISDSVWAWFDEFSSLSSASKTDSPRPAPFLGSWLYEPWKQPLLPGGVLAGNVAALLEVRISGKTLGLYRERSDPAAPSGWTLGWRARQAGVRVDIQDGVPLSEESIKKQKEQNGGSPSFWKQGGLEERKLWGSEVYTDDSDVLAMCVHSGWIEGPAKVQLGLALSNERSSATEDNLLYSPPDLRVTLRVAPRLVGYRESCGGGFWSRNWLGMHDGVSLLVERVHLEKAGFALPSSLPGARGAKNGAAYLASLQTKLQCLSLLDRAAELKKSAAQQARPEVSVLDSRSKSVFPLSEVSRGSKGSSEAEDQSVDDSVPKQKQFWWKVGDVVAQQLSAAAAARFPAPSGGSGASKVAAI</sequence>
<keyword evidence="3" id="KW-1185">Reference proteome</keyword>
<accession>A0A316UG94</accession>
<dbReference type="EMBL" id="KZ819322">
    <property type="protein sequence ID" value="PWN22933.1"/>
    <property type="molecule type" value="Genomic_DNA"/>
</dbReference>
<dbReference type="RefSeq" id="XP_025350093.1">
    <property type="nucleotide sequence ID" value="XM_025494058.1"/>
</dbReference>
<feature type="compositionally biased region" description="Basic and acidic residues" evidence="1">
    <location>
        <begin position="432"/>
        <end position="449"/>
    </location>
</feature>
<feature type="compositionally biased region" description="Polar residues" evidence="1">
    <location>
        <begin position="1"/>
        <end position="14"/>
    </location>
</feature>
<dbReference type="STRING" id="1684307.A0A316UG94"/>